<keyword evidence="2" id="KW-1185">Reference proteome</keyword>
<dbReference type="STRING" id="675824.A0A1E3PVW1"/>
<gene>
    <name evidence="1" type="ORF">LIPSTDRAFT_75781</name>
</gene>
<organism evidence="1 2">
    <name type="scientific">Lipomyces starkeyi NRRL Y-11557</name>
    <dbReference type="NCBI Taxonomy" id="675824"/>
    <lineage>
        <taxon>Eukaryota</taxon>
        <taxon>Fungi</taxon>
        <taxon>Dikarya</taxon>
        <taxon>Ascomycota</taxon>
        <taxon>Saccharomycotina</taxon>
        <taxon>Lipomycetes</taxon>
        <taxon>Lipomycetales</taxon>
        <taxon>Lipomycetaceae</taxon>
        <taxon>Lipomyces</taxon>
    </lineage>
</organism>
<protein>
    <submittedName>
        <fullName evidence="1">Uncharacterized protein</fullName>
    </submittedName>
</protein>
<proteinExistence type="predicted"/>
<reference evidence="1 2" key="1">
    <citation type="journal article" date="2016" name="Proc. Natl. Acad. Sci. U.S.A.">
        <title>Comparative genomics of biotechnologically important yeasts.</title>
        <authorList>
            <person name="Riley R."/>
            <person name="Haridas S."/>
            <person name="Wolfe K.H."/>
            <person name="Lopes M.R."/>
            <person name="Hittinger C.T."/>
            <person name="Goeker M."/>
            <person name="Salamov A.A."/>
            <person name="Wisecaver J.H."/>
            <person name="Long T.M."/>
            <person name="Calvey C.H."/>
            <person name="Aerts A.L."/>
            <person name="Barry K.W."/>
            <person name="Choi C."/>
            <person name="Clum A."/>
            <person name="Coughlan A.Y."/>
            <person name="Deshpande S."/>
            <person name="Douglass A.P."/>
            <person name="Hanson S.J."/>
            <person name="Klenk H.-P."/>
            <person name="LaButti K.M."/>
            <person name="Lapidus A."/>
            <person name="Lindquist E.A."/>
            <person name="Lipzen A.M."/>
            <person name="Meier-Kolthoff J.P."/>
            <person name="Ohm R.A."/>
            <person name="Otillar R.P."/>
            <person name="Pangilinan J.L."/>
            <person name="Peng Y."/>
            <person name="Rokas A."/>
            <person name="Rosa C.A."/>
            <person name="Scheuner C."/>
            <person name="Sibirny A.A."/>
            <person name="Slot J.C."/>
            <person name="Stielow J.B."/>
            <person name="Sun H."/>
            <person name="Kurtzman C.P."/>
            <person name="Blackwell M."/>
            <person name="Grigoriev I.V."/>
            <person name="Jeffries T.W."/>
        </authorList>
    </citation>
    <scope>NUCLEOTIDE SEQUENCE [LARGE SCALE GENOMIC DNA]</scope>
    <source>
        <strain evidence="1 2">NRRL Y-11557</strain>
    </source>
</reference>
<dbReference type="Proteomes" id="UP000094385">
    <property type="component" value="Unassembled WGS sequence"/>
</dbReference>
<sequence length="73" mass="8969">MRLFDGQEEKEIYKTWVEAKSCPKWRDGWCSLDGALIPTFVKPHYYRFYDRKHNYSISLHVRIFVYFVHICSY</sequence>
<dbReference type="AlphaFoldDB" id="A0A1E3PVW1"/>
<accession>A0A1E3PVW1</accession>
<dbReference type="EMBL" id="KV454303">
    <property type="protein sequence ID" value="ODQ69541.1"/>
    <property type="molecule type" value="Genomic_DNA"/>
</dbReference>
<dbReference type="OrthoDB" id="5379756at2759"/>
<evidence type="ECO:0000313" key="1">
    <source>
        <dbReference type="EMBL" id="ODQ69541.1"/>
    </source>
</evidence>
<evidence type="ECO:0000313" key="2">
    <source>
        <dbReference type="Proteomes" id="UP000094385"/>
    </source>
</evidence>
<name>A0A1E3PVW1_LIPST</name>